<evidence type="ECO:0000313" key="4">
    <source>
        <dbReference type="Proteomes" id="UP000232149"/>
    </source>
</evidence>
<dbReference type="Proteomes" id="UP000232188">
    <property type="component" value="Unassembled WGS sequence"/>
</dbReference>
<feature type="chain" id="PRO_5014916171" description="Lipoprotein" evidence="1">
    <location>
        <begin position="25"/>
        <end position="167"/>
    </location>
</feature>
<evidence type="ECO:0000313" key="3">
    <source>
        <dbReference type="EMBL" id="PJZ59775.1"/>
    </source>
</evidence>
<evidence type="ECO:0000313" key="5">
    <source>
        <dbReference type="Proteomes" id="UP000232188"/>
    </source>
</evidence>
<dbReference type="AlphaFoldDB" id="A0A2M9YSQ0"/>
<evidence type="ECO:0000313" key="2">
    <source>
        <dbReference type="EMBL" id="PJZ54567.1"/>
    </source>
</evidence>
<dbReference type="EMBL" id="NPDV01000002">
    <property type="protein sequence ID" value="PJZ54567.1"/>
    <property type="molecule type" value="Genomic_DNA"/>
</dbReference>
<evidence type="ECO:0008006" key="6">
    <source>
        <dbReference type="Google" id="ProtNLM"/>
    </source>
</evidence>
<dbReference type="EMBL" id="NPDU01000098">
    <property type="protein sequence ID" value="PJZ59775.1"/>
    <property type="molecule type" value="Genomic_DNA"/>
</dbReference>
<proteinExistence type="predicted"/>
<accession>A0A2M9YSQ0</accession>
<gene>
    <name evidence="3" type="ORF">CH376_21910</name>
    <name evidence="2" type="ORF">CH380_02220</name>
</gene>
<sequence length="167" mass="19008">MKSRFIFATSLCLCCFFSFPPISAQDPNGSVGTCHSSLNQWIESIAGLHGSEDENLKTQKTSFKDGSFWLIDSTPSKNWDWYLLYPQKKDKLCLTLKTGAFGTKTVEKGRRQVVISRARGSGNFPTWEITFVRDRGESVFQPRKCVEIHNRGKKTVRRQVSCISFLE</sequence>
<feature type="signal peptide" evidence="1">
    <location>
        <begin position="1"/>
        <end position="24"/>
    </location>
</feature>
<dbReference type="RefSeq" id="WP_100784104.1">
    <property type="nucleotide sequence ID" value="NZ_NPDU01000098.1"/>
</dbReference>
<organism evidence="2 5">
    <name type="scientific">Leptospira adleri</name>
    <dbReference type="NCBI Taxonomy" id="2023186"/>
    <lineage>
        <taxon>Bacteria</taxon>
        <taxon>Pseudomonadati</taxon>
        <taxon>Spirochaetota</taxon>
        <taxon>Spirochaetia</taxon>
        <taxon>Leptospirales</taxon>
        <taxon>Leptospiraceae</taxon>
        <taxon>Leptospira</taxon>
    </lineage>
</organism>
<protein>
    <recommendedName>
        <fullName evidence="6">Lipoprotein</fullName>
    </recommendedName>
</protein>
<keyword evidence="1" id="KW-0732">Signal</keyword>
<keyword evidence="4" id="KW-1185">Reference proteome</keyword>
<dbReference type="Proteomes" id="UP000232149">
    <property type="component" value="Unassembled WGS sequence"/>
</dbReference>
<reference evidence="4 5" key="1">
    <citation type="submission" date="2017-07" db="EMBL/GenBank/DDBJ databases">
        <title>Leptospira spp. isolated from tropical soils.</title>
        <authorList>
            <person name="Thibeaux R."/>
            <person name="Iraola G."/>
            <person name="Ferres I."/>
            <person name="Bierque E."/>
            <person name="Girault D."/>
            <person name="Soupe-Gilbert M.-E."/>
            <person name="Picardeau M."/>
            <person name="Goarant C."/>
        </authorList>
    </citation>
    <scope>NUCLEOTIDE SEQUENCE [LARGE SCALE GENOMIC DNA]</scope>
    <source>
        <strain evidence="2 5">FH2-B-C1</strain>
        <strain evidence="3 4">FH2-B-D1</strain>
    </source>
</reference>
<name>A0A2M9YSQ0_9LEPT</name>
<evidence type="ECO:0000256" key="1">
    <source>
        <dbReference type="SAM" id="SignalP"/>
    </source>
</evidence>
<comment type="caution">
    <text evidence="2">The sequence shown here is derived from an EMBL/GenBank/DDBJ whole genome shotgun (WGS) entry which is preliminary data.</text>
</comment>